<dbReference type="GO" id="GO:0005737">
    <property type="term" value="C:cytoplasm"/>
    <property type="evidence" value="ECO:0007669"/>
    <property type="project" value="UniProtKB-SubCell"/>
</dbReference>
<evidence type="ECO:0000256" key="1">
    <source>
        <dbReference type="ARBA" id="ARBA00001198"/>
    </source>
</evidence>
<dbReference type="GO" id="GO:0005839">
    <property type="term" value="C:proteasome core complex"/>
    <property type="evidence" value="ECO:0007669"/>
    <property type="project" value="InterPro"/>
</dbReference>
<proteinExistence type="inferred from homology"/>
<evidence type="ECO:0000256" key="7">
    <source>
        <dbReference type="ARBA" id="ARBA00023242"/>
    </source>
</evidence>
<keyword evidence="2 9" id="KW-0963">Cytoplasm</keyword>
<dbReference type="GO" id="GO:0004298">
    <property type="term" value="F:threonine-type endopeptidase activity"/>
    <property type="evidence" value="ECO:0007669"/>
    <property type="project" value="UniProtKB-KW"/>
</dbReference>
<dbReference type="PANTHER" id="PTHR32194:SF4">
    <property type="entry name" value="PROTEASOME SUBUNIT BETA TYPE-7"/>
    <property type="match status" value="1"/>
</dbReference>
<dbReference type="SUPFAM" id="SSF56235">
    <property type="entry name" value="N-terminal nucleophile aminohydrolases (Ntn hydrolases)"/>
    <property type="match status" value="1"/>
</dbReference>
<dbReference type="PROSITE" id="PS51476">
    <property type="entry name" value="PROTEASOME_BETA_2"/>
    <property type="match status" value="1"/>
</dbReference>
<keyword evidence="15" id="KW-1185">Reference proteome</keyword>
<dbReference type="AlphaFoldDB" id="A0A814H9U3"/>
<evidence type="ECO:0000256" key="6">
    <source>
        <dbReference type="ARBA" id="ARBA00022942"/>
    </source>
</evidence>
<feature type="domain" description="Proteasome beta subunit C-terminal" evidence="10">
    <location>
        <begin position="232"/>
        <end position="266"/>
    </location>
</feature>
<comment type="similarity">
    <text evidence="9">Belongs to the peptidase T1B family.</text>
</comment>
<evidence type="ECO:0000313" key="14">
    <source>
        <dbReference type="Proteomes" id="UP000663864"/>
    </source>
</evidence>
<keyword evidence="5" id="KW-0378">Hydrolase</keyword>
<dbReference type="Proteomes" id="UP000663870">
    <property type="component" value="Unassembled WGS sequence"/>
</dbReference>
<evidence type="ECO:0000256" key="2">
    <source>
        <dbReference type="ARBA" id="ARBA00022490"/>
    </source>
</evidence>
<dbReference type="InterPro" id="IPR024689">
    <property type="entry name" value="Proteasome_bsu_C"/>
</dbReference>
<dbReference type="PROSITE" id="PS00854">
    <property type="entry name" value="PROTEASOME_BETA_1"/>
    <property type="match status" value="1"/>
</dbReference>
<evidence type="ECO:0000256" key="8">
    <source>
        <dbReference type="PIRSR" id="PIRSR600243-1"/>
    </source>
</evidence>
<dbReference type="Proteomes" id="UP000663836">
    <property type="component" value="Unassembled WGS sequence"/>
</dbReference>
<dbReference type="InterPro" id="IPR029055">
    <property type="entry name" value="Ntn_hydrolases_N"/>
</dbReference>
<dbReference type="InterPro" id="IPR001353">
    <property type="entry name" value="Proteasome_sua/b"/>
</dbReference>
<evidence type="ECO:0000256" key="9">
    <source>
        <dbReference type="RuleBase" id="RU004203"/>
    </source>
</evidence>
<dbReference type="Proteomes" id="UP000663864">
    <property type="component" value="Unassembled WGS sequence"/>
</dbReference>
<dbReference type="GO" id="GO:0051603">
    <property type="term" value="P:proteolysis involved in protein catabolic process"/>
    <property type="evidence" value="ECO:0007669"/>
    <property type="project" value="InterPro"/>
</dbReference>
<keyword evidence="3" id="KW-0645">Protease</keyword>
<reference evidence="11" key="1">
    <citation type="submission" date="2021-02" db="EMBL/GenBank/DDBJ databases">
        <authorList>
            <person name="Nowell W R."/>
        </authorList>
    </citation>
    <scope>NUCLEOTIDE SEQUENCE</scope>
</reference>
<accession>A0A814H9U3</accession>
<dbReference type="GO" id="GO:0005634">
    <property type="term" value="C:nucleus"/>
    <property type="evidence" value="ECO:0007669"/>
    <property type="project" value="UniProtKB-SubCell"/>
</dbReference>
<dbReference type="Gene3D" id="3.60.20.10">
    <property type="entry name" value="Glutamine Phosphoribosylpyrophosphate, subunit 1, domain 1"/>
    <property type="match status" value="1"/>
</dbReference>
<comment type="caution">
    <text evidence="11">The sequence shown here is derived from an EMBL/GenBank/DDBJ whole genome shotgun (WGS) entry which is preliminary data.</text>
</comment>
<dbReference type="EMBL" id="CAJNOT010000516">
    <property type="protein sequence ID" value="CAF1007889.1"/>
    <property type="molecule type" value="Genomic_DNA"/>
</dbReference>
<dbReference type="Pfam" id="PF12465">
    <property type="entry name" value="Pr_beta_C"/>
    <property type="match status" value="1"/>
</dbReference>
<dbReference type="InterPro" id="IPR016050">
    <property type="entry name" value="Proteasome_bsu_CS"/>
</dbReference>
<comment type="function">
    <text evidence="9">Component of the proteasome, a multicatalytic proteinase complex which is characterized by its ability to cleave peptides with Arg, Phe, Tyr, Leu, and Glu adjacent to the leaving group at neutral or slightly basic pH. The proteasome has an ATP-dependent proteolytic activity.</text>
</comment>
<keyword evidence="4" id="KW-0888">Threonine protease</keyword>
<evidence type="ECO:0000256" key="3">
    <source>
        <dbReference type="ARBA" id="ARBA00022670"/>
    </source>
</evidence>
<dbReference type="InterPro" id="IPR000243">
    <property type="entry name" value="Pept_T1A_subB"/>
</dbReference>
<evidence type="ECO:0000313" key="15">
    <source>
        <dbReference type="Proteomes" id="UP000663870"/>
    </source>
</evidence>
<evidence type="ECO:0000313" key="13">
    <source>
        <dbReference type="EMBL" id="CAF4041773.1"/>
    </source>
</evidence>
<organism evidence="11 14">
    <name type="scientific">Rotaria sordida</name>
    <dbReference type="NCBI Taxonomy" id="392033"/>
    <lineage>
        <taxon>Eukaryota</taxon>
        <taxon>Metazoa</taxon>
        <taxon>Spiralia</taxon>
        <taxon>Gnathifera</taxon>
        <taxon>Rotifera</taxon>
        <taxon>Eurotatoria</taxon>
        <taxon>Bdelloidea</taxon>
        <taxon>Philodinida</taxon>
        <taxon>Philodinidae</taxon>
        <taxon>Rotaria</taxon>
    </lineage>
</organism>
<gene>
    <name evidence="13" type="ORF">JBS370_LOCUS28542</name>
    <name evidence="12" type="ORF">JXQ802_LOCUS14967</name>
    <name evidence="11" type="ORF">ZHD862_LOCUS12878</name>
</gene>
<dbReference type="EMBL" id="CAJNOL010000342">
    <property type="protein sequence ID" value="CAF1017204.1"/>
    <property type="molecule type" value="Genomic_DNA"/>
</dbReference>
<evidence type="ECO:0000256" key="5">
    <source>
        <dbReference type="ARBA" id="ARBA00022801"/>
    </source>
</evidence>
<evidence type="ECO:0000259" key="10">
    <source>
        <dbReference type="Pfam" id="PF12465"/>
    </source>
</evidence>
<dbReference type="InterPro" id="IPR023333">
    <property type="entry name" value="Proteasome_suB-type"/>
</dbReference>
<feature type="active site" description="Nucleophile" evidence="8">
    <location>
        <position position="39"/>
    </location>
</feature>
<evidence type="ECO:0000256" key="4">
    <source>
        <dbReference type="ARBA" id="ARBA00022698"/>
    </source>
</evidence>
<sequence>MSGLAFEQPAGGFVFDNCRRNEILLNNGALPGKIHKTGTTIAAVTYKDGVVIAADSRCTAGNIIFDDNVLKIHRLSDNIYALGAGTSADCDFQTRLLESQLELLKLNQDRQVRVATAVRKIQQHLFRYQGYLGAYLIIVGVDVTGSHIATVHPHGSIAFLPFVASGSGGYTSLSVIEDRFKENMTEDEAKQLIRDALYASTTTDLYSGSKINMFVLTKEKLDKFLPYEIVAVRTDKQADYTLAKGTTEVLSTNVKKIEFDIVNEKVKSTTGSNEAMELA</sequence>
<dbReference type="PANTHER" id="PTHR32194">
    <property type="entry name" value="METALLOPROTEASE TLDD"/>
    <property type="match status" value="1"/>
</dbReference>
<dbReference type="PRINTS" id="PR00141">
    <property type="entry name" value="PROTEASOME"/>
</dbReference>
<protein>
    <recommendedName>
        <fullName evidence="9">Proteasome subunit beta</fullName>
    </recommendedName>
</protein>
<comment type="subunit">
    <text evidence="9">Component of the proteasome complex.</text>
</comment>
<comment type="catalytic activity">
    <reaction evidence="1">
        <text>Cleavage of peptide bonds with very broad specificity.</text>
        <dbReference type="EC" id="3.4.25.1"/>
    </reaction>
</comment>
<keyword evidence="7 9" id="KW-0539">Nucleus</keyword>
<name>A0A814H9U3_9BILA</name>
<evidence type="ECO:0000313" key="12">
    <source>
        <dbReference type="EMBL" id="CAF1017204.1"/>
    </source>
</evidence>
<keyword evidence="6 9" id="KW-0647">Proteasome</keyword>
<comment type="subcellular location">
    <subcellularLocation>
        <location evidence="9">Cytoplasm</location>
    </subcellularLocation>
    <subcellularLocation>
        <location evidence="9">Nucleus</location>
    </subcellularLocation>
</comment>
<dbReference type="EMBL" id="CAJOBD010005759">
    <property type="protein sequence ID" value="CAF4041773.1"/>
    <property type="molecule type" value="Genomic_DNA"/>
</dbReference>
<evidence type="ECO:0000313" key="11">
    <source>
        <dbReference type="EMBL" id="CAF1007889.1"/>
    </source>
</evidence>
<dbReference type="Pfam" id="PF00227">
    <property type="entry name" value="Proteasome"/>
    <property type="match status" value="1"/>
</dbReference>